<proteinExistence type="predicted"/>
<dbReference type="WBParaSite" id="ES5_v2.g11550.t1">
    <property type="protein sequence ID" value="ES5_v2.g11550.t1"/>
    <property type="gene ID" value="ES5_v2.g11550"/>
</dbReference>
<reference evidence="2" key="1">
    <citation type="submission" date="2022-11" db="UniProtKB">
        <authorList>
            <consortium name="WormBaseParasite"/>
        </authorList>
    </citation>
    <scope>IDENTIFICATION</scope>
</reference>
<name>A0AC34F3P8_9BILA</name>
<evidence type="ECO:0000313" key="2">
    <source>
        <dbReference type="WBParaSite" id="ES5_v2.g11550.t1"/>
    </source>
</evidence>
<evidence type="ECO:0000313" key="1">
    <source>
        <dbReference type="Proteomes" id="UP000887579"/>
    </source>
</evidence>
<protein>
    <submittedName>
        <fullName evidence="2">Uncharacterized protein</fullName>
    </submittedName>
</protein>
<sequence length="425" mass="47944">MQEQFIFSSITFFGVLTILFLSLISCGKGRVPTTPTKAAAKTQKPSTKNLKENDEQKSEKRKRSKKTEENSMKTQDETLKTENSQLASSTRQSNNNTVAADLKQLKSSQKKTVATTQEGSELVTQLSETIELSKTQPLSSTSNRSAKEKKHPPSTATATVTNDKKNNNNQKVDKRFVKESALTAIEPPSNRSTNTARQQQPSTRAQSTQNSTLEEQRSQKKSQKQQQQSENEVALAPTQSPAPPRDIERDKELAAKALMFIRAKRAQNAYSARERMQINEAKLSNREVKEPEIRDNPDEHAQVLTDSNEENDHPDGGNKKKSKSFPTIDTPDIIPGEKIAEEIEIEKENIEEGEKEEIKKESKKKKNIKLQEAIYVPPEKRQFRPVSEIPADDLTIKRKKKKKKKQKKKSKKSSDSSSDDNKNIK</sequence>
<dbReference type="Proteomes" id="UP000887579">
    <property type="component" value="Unplaced"/>
</dbReference>
<organism evidence="1 2">
    <name type="scientific">Panagrolaimus sp. ES5</name>
    <dbReference type="NCBI Taxonomy" id="591445"/>
    <lineage>
        <taxon>Eukaryota</taxon>
        <taxon>Metazoa</taxon>
        <taxon>Ecdysozoa</taxon>
        <taxon>Nematoda</taxon>
        <taxon>Chromadorea</taxon>
        <taxon>Rhabditida</taxon>
        <taxon>Tylenchina</taxon>
        <taxon>Panagrolaimomorpha</taxon>
        <taxon>Panagrolaimoidea</taxon>
        <taxon>Panagrolaimidae</taxon>
        <taxon>Panagrolaimus</taxon>
    </lineage>
</organism>
<accession>A0AC34F3P8</accession>